<dbReference type="GO" id="GO:0009279">
    <property type="term" value="C:cell outer membrane"/>
    <property type="evidence" value="ECO:0007669"/>
    <property type="project" value="UniProtKB-SubCell"/>
</dbReference>
<comment type="similarity">
    <text evidence="2">Belongs to the SusD family.</text>
</comment>
<keyword evidence="9" id="KW-1185">Reference proteome</keyword>
<dbReference type="Gene3D" id="1.25.40.390">
    <property type="match status" value="1"/>
</dbReference>
<evidence type="ECO:0000256" key="4">
    <source>
        <dbReference type="ARBA" id="ARBA00023136"/>
    </source>
</evidence>
<comment type="caution">
    <text evidence="8">The sequence shown here is derived from an EMBL/GenBank/DDBJ whole genome shotgun (WGS) entry which is preliminary data.</text>
</comment>
<dbReference type="EMBL" id="BKAU01000005">
    <property type="protein sequence ID" value="GEP97711.1"/>
    <property type="molecule type" value="Genomic_DNA"/>
</dbReference>
<dbReference type="SUPFAM" id="SSF48452">
    <property type="entry name" value="TPR-like"/>
    <property type="match status" value="1"/>
</dbReference>
<evidence type="ECO:0000259" key="6">
    <source>
        <dbReference type="Pfam" id="PF07980"/>
    </source>
</evidence>
<dbReference type="InterPro" id="IPR011990">
    <property type="entry name" value="TPR-like_helical_dom_sf"/>
</dbReference>
<keyword evidence="5" id="KW-0998">Cell outer membrane</keyword>
<feature type="domain" description="RagB/SusD" evidence="6">
    <location>
        <begin position="311"/>
        <end position="392"/>
    </location>
</feature>
<protein>
    <submittedName>
        <fullName evidence="8">Membrane protein</fullName>
    </submittedName>
</protein>
<organism evidence="8 9">
    <name type="scientific">Chitinophaga cymbidii</name>
    <dbReference type="NCBI Taxonomy" id="1096750"/>
    <lineage>
        <taxon>Bacteria</taxon>
        <taxon>Pseudomonadati</taxon>
        <taxon>Bacteroidota</taxon>
        <taxon>Chitinophagia</taxon>
        <taxon>Chitinophagales</taxon>
        <taxon>Chitinophagaceae</taxon>
        <taxon>Chitinophaga</taxon>
    </lineage>
</organism>
<gene>
    <name evidence="8" type="ORF">CCY01nite_39710</name>
</gene>
<dbReference type="InterPro" id="IPR012944">
    <property type="entry name" value="SusD_RagB_dom"/>
</dbReference>
<reference evidence="8 9" key="1">
    <citation type="submission" date="2019-07" db="EMBL/GenBank/DDBJ databases">
        <title>Whole genome shotgun sequence of Chitinophaga cymbidii NBRC 109752.</title>
        <authorList>
            <person name="Hosoyama A."/>
            <person name="Uohara A."/>
            <person name="Ohji S."/>
            <person name="Ichikawa N."/>
        </authorList>
    </citation>
    <scope>NUCLEOTIDE SEQUENCE [LARGE SCALE GENOMIC DNA]</scope>
    <source>
        <strain evidence="8 9">NBRC 109752</strain>
    </source>
</reference>
<keyword evidence="3" id="KW-0732">Signal</keyword>
<dbReference type="Pfam" id="PF14322">
    <property type="entry name" value="SusD-like_3"/>
    <property type="match status" value="1"/>
</dbReference>
<name>A0A512RPU3_9BACT</name>
<feature type="domain" description="SusD-like N-terminal" evidence="7">
    <location>
        <begin position="2"/>
        <end position="200"/>
    </location>
</feature>
<accession>A0A512RPU3</accession>
<evidence type="ECO:0000313" key="9">
    <source>
        <dbReference type="Proteomes" id="UP000321436"/>
    </source>
</evidence>
<evidence type="ECO:0000256" key="5">
    <source>
        <dbReference type="ARBA" id="ARBA00023237"/>
    </source>
</evidence>
<keyword evidence="4" id="KW-0472">Membrane</keyword>
<evidence type="ECO:0000259" key="7">
    <source>
        <dbReference type="Pfam" id="PF14322"/>
    </source>
</evidence>
<sequence>MDTKPDKQLSVPTSLNDLSLLLDNRQRFNEGYPAFGQISCDDYYLLNDVFNALSQAEQRNYYLWLPDNTNLGDWSRPYQAIYYTNVVLDLLPQIPVATHETLLRDRVEGSALFYRAFALYELAQAYTPAYEPGKALNLPGLPLRLDPDFNKPSVRASLEATYAQIISDLSKAVNLLPPRAEFYLRPTRAAAWGMLARVYLTMQNYPQAVNCADSCLQLQSTLVNFNSLPVTASSPMPEPSANPEVLFFSTLSLSSIFNASRSRVDSFLYRSYKMMDLRKKAFFIQNADNSYSFKGSYQKRTTYSIFNGITTAEMYLVRAEGLARQGAITGAIGSLDSLLIQRIQTGSFVPTTVTSATEALDKILIERRKELCFRGLRWTDLKRLNTTLEHQTVLTRIINGETYQLMPGSPDYVALIPEKVIQLSGIPQNER</sequence>
<evidence type="ECO:0000256" key="3">
    <source>
        <dbReference type="ARBA" id="ARBA00022729"/>
    </source>
</evidence>
<evidence type="ECO:0000256" key="2">
    <source>
        <dbReference type="ARBA" id="ARBA00006275"/>
    </source>
</evidence>
<dbReference type="Pfam" id="PF07980">
    <property type="entry name" value="SusD_RagB"/>
    <property type="match status" value="1"/>
</dbReference>
<evidence type="ECO:0000313" key="8">
    <source>
        <dbReference type="EMBL" id="GEP97711.1"/>
    </source>
</evidence>
<dbReference type="InterPro" id="IPR033985">
    <property type="entry name" value="SusD-like_N"/>
</dbReference>
<dbReference type="AlphaFoldDB" id="A0A512RPU3"/>
<dbReference type="Proteomes" id="UP000321436">
    <property type="component" value="Unassembled WGS sequence"/>
</dbReference>
<comment type="subcellular location">
    <subcellularLocation>
        <location evidence="1">Cell outer membrane</location>
    </subcellularLocation>
</comment>
<proteinExistence type="inferred from homology"/>
<evidence type="ECO:0000256" key="1">
    <source>
        <dbReference type="ARBA" id="ARBA00004442"/>
    </source>
</evidence>